<evidence type="ECO:0000259" key="4">
    <source>
        <dbReference type="Pfam" id="PF26364"/>
    </source>
</evidence>
<dbReference type="OrthoDB" id="401311at2"/>
<name>A0A449ACJ6_9BACT</name>
<dbReference type="AlphaFoldDB" id="A0A449ACJ6"/>
<feature type="domain" description="Mycoplasma immunoglobulin binding protein M2" evidence="4">
    <location>
        <begin position="596"/>
        <end position="798"/>
    </location>
</feature>
<sequence length="810" mass="92375">MKLRRKHKIAILAIGTGLTATGLFTTIQSLQLSAENRHKYNVNSTLKTFLDNDESDPKNSIVNTYDANLERKPQDPEPTPPQKEIEKPVPIVTEPPKIIEPAPEPVQPDPIKPEPEPVPVPAPVPPVVDPAPVPPDVVPEPEPVPIKPDPEPYQRVQRRERREINQGGIKYLADIDVLNPPRDESYDIQKGLANRVPYQNEFEEVTGITGALTEENIRLSGVIAAKGAKKNDYIFQTKGVGYYDLFHNETQDIENLNNYLDKDGGAPEQLGNLYARYERLLNNPELLKTYVDETALKNWDRWWNDTKIVEWTPYRSNQKVRVPYGKLLILMHIDHNKIKKVSAEVQRQLSKGYVIPDEYTQTWVNEKGEWESYTFSPPVNNVQRRYTEDNKYKKVLGNNSQWPTRNSDDIRRGKYANWTDTNLNQEFINRGYGDLIKGYGITITKYTRNEAIENVSRTEATVVEIDVEQPNAYKNAQELIERLQRDKIEITGYRIKNIGRVGADQNMDKIFAALPNKLPLLELFFASKNTSAIRFIKDKEIDELAMYTDQKLNGNANDWAINPWALNKVAWVNMNDYNVNWAYLNSDERIYTRITFDNLSFDEEDVKGSNSKFDLTKVNDGLRMAYWTRNNERIFQGGWGGGNKPDSGRDGNSYPLGVDFSNAPSIKTLAGMVFRDILGKNSSVRRLKRIKLYNNSDTWEVSAAEMNIAQFSDILITEGPQTPDDRSKIFFSNGKTTKKIKFFALSPGTGESLNAKGISNLRTLISWSDNTFNSNTEIIVQTGETKILETLKSAGFNARFETEDDLYQVI</sequence>
<dbReference type="Pfam" id="PF26361">
    <property type="entry name" value="MIB_arm"/>
    <property type="match status" value="1"/>
</dbReference>
<feature type="domain" description="IgG-blocking virulence" evidence="2">
    <location>
        <begin position="382"/>
        <end position="583"/>
    </location>
</feature>
<proteinExistence type="predicted"/>
<accession>A0A449ACJ6</accession>
<evidence type="ECO:0000256" key="1">
    <source>
        <dbReference type="SAM" id="MobiDB-lite"/>
    </source>
</evidence>
<dbReference type="InterPro" id="IPR058860">
    <property type="entry name" value="MIB_M2"/>
</dbReference>
<organism evidence="5 6">
    <name type="scientific">Mycoplasmopsis bovirhinis</name>
    <dbReference type="NCBI Taxonomy" id="29553"/>
    <lineage>
        <taxon>Bacteria</taxon>
        <taxon>Bacillati</taxon>
        <taxon>Mycoplasmatota</taxon>
        <taxon>Mycoplasmoidales</taxon>
        <taxon>Metamycoplasmataceae</taxon>
        <taxon>Mycoplasmopsis</taxon>
    </lineage>
</organism>
<evidence type="ECO:0000259" key="2">
    <source>
        <dbReference type="Pfam" id="PF26360"/>
    </source>
</evidence>
<dbReference type="NCBIfam" id="TIGR04524">
    <property type="entry name" value="mycoplas_M_dom"/>
    <property type="match status" value="1"/>
</dbReference>
<gene>
    <name evidence="5" type="ORF">NCTC10118_00072</name>
</gene>
<reference evidence="5 6" key="1">
    <citation type="submission" date="2019-01" db="EMBL/GenBank/DDBJ databases">
        <authorList>
            <consortium name="Pathogen Informatics"/>
        </authorList>
    </citation>
    <scope>NUCLEOTIDE SEQUENCE [LARGE SCALE GENOMIC DNA]</scope>
    <source>
        <strain evidence="5 6">NCTC10118</strain>
    </source>
</reference>
<feature type="region of interest" description="Disordered" evidence="1">
    <location>
        <begin position="50"/>
        <end position="85"/>
    </location>
</feature>
<keyword evidence="6" id="KW-1185">Reference proteome</keyword>
<dbReference type="NCBIfam" id="TIGR04526">
    <property type="entry name" value="predic_Ig_block"/>
    <property type="match status" value="1"/>
</dbReference>
<dbReference type="RefSeq" id="WP_129620916.1">
    <property type="nucleotide sequence ID" value="NZ_LR214972.1"/>
</dbReference>
<dbReference type="Proteomes" id="UP000289952">
    <property type="component" value="Chromosome"/>
</dbReference>
<evidence type="ECO:0000313" key="6">
    <source>
        <dbReference type="Proteomes" id="UP000289952"/>
    </source>
</evidence>
<dbReference type="EMBL" id="LR214972">
    <property type="protein sequence ID" value="VEU62612.1"/>
    <property type="molecule type" value="Genomic_DNA"/>
</dbReference>
<evidence type="ECO:0008006" key="7">
    <source>
        <dbReference type="Google" id="ProtNLM"/>
    </source>
</evidence>
<dbReference type="InterPro" id="IPR058861">
    <property type="entry name" value="MIB_arm"/>
</dbReference>
<evidence type="ECO:0000313" key="5">
    <source>
        <dbReference type="EMBL" id="VEU62612.1"/>
    </source>
</evidence>
<evidence type="ECO:0000259" key="3">
    <source>
        <dbReference type="Pfam" id="PF26361"/>
    </source>
</evidence>
<protein>
    <recommendedName>
        <fullName evidence="7">Immunoglobulin-blocking virulence protein</fullName>
    </recommendedName>
</protein>
<dbReference type="Pfam" id="PF26364">
    <property type="entry name" value="MIB_M2"/>
    <property type="match status" value="1"/>
</dbReference>
<dbReference type="InterPro" id="IPR030941">
    <property type="entry name" value="Predic_Ig_block"/>
</dbReference>
<dbReference type="InterPro" id="IPR030942">
    <property type="entry name" value="Mycoplas_M_dom"/>
</dbReference>
<feature type="domain" description="Mycoplasma immunoglobulin binding protein arm" evidence="3">
    <location>
        <begin position="236"/>
        <end position="378"/>
    </location>
</feature>
<dbReference type="Pfam" id="PF26360">
    <property type="entry name" value="MIB_M1"/>
    <property type="match status" value="1"/>
</dbReference>